<protein>
    <submittedName>
        <fullName evidence="1">Uncharacterized protein</fullName>
    </submittedName>
</protein>
<evidence type="ECO:0000313" key="2">
    <source>
        <dbReference type="Proteomes" id="UP000076858"/>
    </source>
</evidence>
<keyword evidence="2" id="KW-1185">Reference proteome</keyword>
<dbReference type="AlphaFoldDB" id="A0A164MUT3"/>
<name>A0A164MUT3_9CRUS</name>
<gene>
    <name evidence="1" type="ORF">APZ42_031407</name>
</gene>
<dbReference type="PANTHER" id="PTHR46409">
    <property type="entry name" value="HTH PSQ-TYPE DOMAIN-CONTAINING PROTEIN"/>
    <property type="match status" value="1"/>
</dbReference>
<accession>A0A164MUT3</accession>
<dbReference type="PANTHER" id="PTHR46409:SF1">
    <property type="entry name" value="HTH PSQ-TYPE DOMAIN-CONTAINING PROTEIN"/>
    <property type="match status" value="1"/>
</dbReference>
<comment type="caution">
    <text evidence="1">The sequence shown here is derived from an EMBL/GenBank/DDBJ whole genome shotgun (WGS) entry which is preliminary data.</text>
</comment>
<sequence>MGFLNPSTKLTASKVDRQFSKFGKQLAEEISSLKGLGYLAFDGRKDKMLVRENSIQSFTREEHIVVFSQPGSRYVDHFTPISGKAIDIAKQLLRIVETTESVNTLDVIGANGTAVNTGCVNGAIRLLELHLKRPLQRAICQLRLNELPFRHIFKELDGKTTGPSSYFGCIGSAIDAEFVNLELTKFCKVRGRVKQIPDAVTNQFTEDQKYLNDICLAVQTGIIPTGLELRSPGKLSEARWLTKANRILRLYISTEKPTDKLNRYI</sequence>
<proteinExistence type="predicted"/>
<dbReference type="Proteomes" id="UP000076858">
    <property type="component" value="Unassembled WGS sequence"/>
</dbReference>
<evidence type="ECO:0000313" key="1">
    <source>
        <dbReference type="EMBL" id="KZS05383.1"/>
    </source>
</evidence>
<dbReference type="EMBL" id="LRGB01002937">
    <property type="protein sequence ID" value="KZS05383.1"/>
    <property type="molecule type" value="Genomic_DNA"/>
</dbReference>
<reference evidence="1 2" key="1">
    <citation type="submission" date="2016-03" db="EMBL/GenBank/DDBJ databases">
        <title>EvidentialGene: Evidence-directed Construction of Genes on Genomes.</title>
        <authorList>
            <person name="Gilbert D.G."/>
            <person name="Choi J.-H."/>
            <person name="Mockaitis K."/>
            <person name="Colbourne J."/>
            <person name="Pfrender M."/>
        </authorList>
    </citation>
    <scope>NUCLEOTIDE SEQUENCE [LARGE SCALE GENOMIC DNA]</scope>
    <source>
        <strain evidence="1 2">Xinb3</strain>
        <tissue evidence="1">Complete organism</tissue>
    </source>
</reference>
<organism evidence="1 2">
    <name type="scientific">Daphnia magna</name>
    <dbReference type="NCBI Taxonomy" id="35525"/>
    <lineage>
        <taxon>Eukaryota</taxon>
        <taxon>Metazoa</taxon>
        <taxon>Ecdysozoa</taxon>
        <taxon>Arthropoda</taxon>
        <taxon>Crustacea</taxon>
        <taxon>Branchiopoda</taxon>
        <taxon>Diplostraca</taxon>
        <taxon>Cladocera</taxon>
        <taxon>Anomopoda</taxon>
        <taxon>Daphniidae</taxon>
        <taxon>Daphnia</taxon>
    </lineage>
</organism>